<dbReference type="AlphaFoldDB" id="A0A3E1NZ93"/>
<dbReference type="RefSeq" id="WP_116855112.1">
    <property type="nucleotide sequence ID" value="NZ_QTJV01000007.1"/>
</dbReference>
<name>A0A3E1NZ93_9BACT</name>
<protein>
    <submittedName>
        <fullName evidence="1">Uncharacterized protein</fullName>
    </submittedName>
</protein>
<dbReference type="EMBL" id="QTJV01000007">
    <property type="protein sequence ID" value="RFM33261.1"/>
    <property type="molecule type" value="Genomic_DNA"/>
</dbReference>
<dbReference type="Proteomes" id="UP000261174">
    <property type="component" value="Unassembled WGS sequence"/>
</dbReference>
<reference evidence="1 2" key="1">
    <citation type="submission" date="2018-08" db="EMBL/GenBank/DDBJ databases">
        <title>Chitinophaga sp. K20C18050901, a novel bacterium isolated from forest soil.</title>
        <authorList>
            <person name="Wang C."/>
        </authorList>
    </citation>
    <scope>NUCLEOTIDE SEQUENCE [LARGE SCALE GENOMIC DNA]</scope>
    <source>
        <strain evidence="1 2">K20C18050901</strain>
    </source>
</reference>
<gene>
    <name evidence="1" type="ORF">DXN04_19740</name>
</gene>
<organism evidence="1 2">
    <name type="scientific">Chitinophaga silvisoli</name>
    <dbReference type="NCBI Taxonomy" id="2291814"/>
    <lineage>
        <taxon>Bacteria</taxon>
        <taxon>Pseudomonadati</taxon>
        <taxon>Bacteroidota</taxon>
        <taxon>Chitinophagia</taxon>
        <taxon>Chitinophagales</taxon>
        <taxon>Chitinophagaceae</taxon>
        <taxon>Chitinophaga</taxon>
    </lineage>
</organism>
<accession>A0A3E1NZ93</accession>
<keyword evidence="2" id="KW-1185">Reference proteome</keyword>
<comment type="caution">
    <text evidence="1">The sequence shown here is derived from an EMBL/GenBank/DDBJ whole genome shotgun (WGS) entry which is preliminary data.</text>
</comment>
<dbReference type="OrthoDB" id="880927at2"/>
<sequence>MAIIKDNILFQHVRGTIGGQFTIYERNGRIIIAKKRKRSNRKPTQKQKEARFRMMEAAAYAKSILKDPEIKAYYQSKAGPGQNAYNMAVKDAFNSPEIQKLKFEDTTVVVTAKDEFRVAEVAIKVVDPAGVILENGKAVLGRNGVDWYYKAVNLPAGGWVIATAVDLPGNESTREVKLE</sequence>
<evidence type="ECO:0000313" key="1">
    <source>
        <dbReference type="EMBL" id="RFM33261.1"/>
    </source>
</evidence>
<proteinExistence type="predicted"/>
<evidence type="ECO:0000313" key="2">
    <source>
        <dbReference type="Proteomes" id="UP000261174"/>
    </source>
</evidence>